<sequence length="32" mass="3599">MNISSMSLIVMICRWTGHGCTRIINAKSSWMA</sequence>
<evidence type="ECO:0000313" key="1">
    <source>
        <dbReference type="EMBL" id="JAD28880.1"/>
    </source>
</evidence>
<dbReference type="AlphaFoldDB" id="A0A0A8YWK5"/>
<protein>
    <submittedName>
        <fullName evidence="1">Uncharacterized protein</fullName>
    </submittedName>
</protein>
<accession>A0A0A8YWK5</accession>
<dbReference type="EMBL" id="GBRH01269015">
    <property type="protein sequence ID" value="JAD28880.1"/>
    <property type="molecule type" value="Transcribed_RNA"/>
</dbReference>
<reference evidence="1" key="1">
    <citation type="submission" date="2014-09" db="EMBL/GenBank/DDBJ databases">
        <authorList>
            <person name="Magalhaes I.L.F."/>
            <person name="Oliveira U."/>
            <person name="Santos F.R."/>
            <person name="Vidigal T.H.D.A."/>
            <person name="Brescovit A.D."/>
            <person name="Santos A.J."/>
        </authorList>
    </citation>
    <scope>NUCLEOTIDE SEQUENCE</scope>
    <source>
        <tissue evidence="1">Shoot tissue taken approximately 20 cm above the soil surface</tissue>
    </source>
</reference>
<proteinExistence type="predicted"/>
<name>A0A0A8YWK5_ARUDO</name>
<organism evidence="1">
    <name type="scientific">Arundo donax</name>
    <name type="common">Giant reed</name>
    <name type="synonym">Donax arundinaceus</name>
    <dbReference type="NCBI Taxonomy" id="35708"/>
    <lineage>
        <taxon>Eukaryota</taxon>
        <taxon>Viridiplantae</taxon>
        <taxon>Streptophyta</taxon>
        <taxon>Embryophyta</taxon>
        <taxon>Tracheophyta</taxon>
        <taxon>Spermatophyta</taxon>
        <taxon>Magnoliopsida</taxon>
        <taxon>Liliopsida</taxon>
        <taxon>Poales</taxon>
        <taxon>Poaceae</taxon>
        <taxon>PACMAD clade</taxon>
        <taxon>Arundinoideae</taxon>
        <taxon>Arundineae</taxon>
        <taxon>Arundo</taxon>
    </lineage>
</organism>
<reference evidence="1" key="2">
    <citation type="journal article" date="2015" name="Data Brief">
        <title>Shoot transcriptome of the giant reed, Arundo donax.</title>
        <authorList>
            <person name="Barrero R.A."/>
            <person name="Guerrero F.D."/>
            <person name="Moolhuijzen P."/>
            <person name="Goolsby J.A."/>
            <person name="Tidwell J."/>
            <person name="Bellgard S.E."/>
            <person name="Bellgard M.I."/>
        </authorList>
    </citation>
    <scope>NUCLEOTIDE SEQUENCE</scope>
    <source>
        <tissue evidence="1">Shoot tissue taken approximately 20 cm above the soil surface</tissue>
    </source>
</reference>